<proteinExistence type="predicted"/>
<evidence type="ECO:0008006" key="3">
    <source>
        <dbReference type="Google" id="ProtNLM"/>
    </source>
</evidence>
<dbReference type="EMBL" id="BAAAYX010000003">
    <property type="protein sequence ID" value="GAA3698811.1"/>
    <property type="molecule type" value="Genomic_DNA"/>
</dbReference>
<dbReference type="RefSeq" id="WP_344811597.1">
    <property type="nucleotide sequence ID" value="NZ_BAAAYX010000003.1"/>
</dbReference>
<protein>
    <recommendedName>
        <fullName evidence="3">DUF559 domain-containing protein</fullName>
    </recommendedName>
</protein>
<sequence>MSRRAIAGAAYERSTRGYHRRAAISSSGISSSGSLGPPTSAQRILDATAVLPPGALLGGWAAAYVHGVDDLDGRDHLTLAPLPVPILLPPGLRRRSTPALSYRQSARPPRSETVHELPVTTLWRTVFDLARWAPDVTEAVVAVDAVLAARLLTRGTLERHISSAPSRRGIAQVRTAVTLARAGVRSPWESRLRMFATLEVGMVTLQPNRAVFDRSGRLLGIPDLLDTDAGLAIEYDGASWRAERSHGHRDRRQHREDNIREERLERAGLVVVRVDKADLIQHRTELAGRLRAARAEGMDRDRGRDGWTVDEPEGWYGLPA</sequence>
<name>A0ABP7CZP1_9ACTN</name>
<evidence type="ECO:0000313" key="2">
    <source>
        <dbReference type="Proteomes" id="UP001500051"/>
    </source>
</evidence>
<accession>A0ABP7CZP1</accession>
<keyword evidence="2" id="KW-1185">Reference proteome</keyword>
<evidence type="ECO:0000313" key="1">
    <source>
        <dbReference type="EMBL" id="GAA3698811.1"/>
    </source>
</evidence>
<comment type="caution">
    <text evidence="1">The sequence shown here is derived from an EMBL/GenBank/DDBJ whole genome shotgun (WGS) entry which is preliminary data.</text>
</comment>
<gene>
    <name evidence="1" type="ORF">GCM10022204_14050</name>
</gene>
<reference evidence="2" key="1">
    <citation type="journal article" date="2019" name="Int. J. Syst. Evol. Microbiol.">
        <title>The Global Catalogue of Microorganisms (GCM) 10K type strain sequencing project: providing services to taxonomists for standard genome sequencing and annotation.</title>
        <authorList>
            <consortium name="The Broad Institute Genomics Platform"/>
            <consortium name="The Broad Institute Genome Sequencing Center for Infectious Disease"/>
            <person name="Wu L."/>
            <person name="Ma J."/>
        </authorList>
    </citation>
    <scope>NUCLEOTIDE SEQUENCE [LARGE SCALE GENOMIC DNA]</scope>
    <source>
        <strain evidence="2">JCM 16548</strain>
    </source>
</reference>
<dbReference type="Proteomes" id="UP001500051">
    <property type="component" value="Unassembled WGS sequence"/>
</dbReference>
<dbReference type="Gene3D" id="3.40.960.10">
    <property type="entry name" value="VSR Endonuclease"/>
    <property type="match status" value="1"/>
</dbReference>
<organism evidence="1 2">
    <name type="scientific">Microlunatus aurantiacus</name>
    <dbReference type="NCBI Taxonomy" id="446786"/>
    <lineage>
        <taxon>Bacteria</taxon>
        <taxon>Bacillati</taxon>
        <taxon>Actinomycetota</taxon>
        <taxon>Actinomycetes</taxon>
        <taxon>Propionibacteriales</taxon>
        <taxon>Propionibacteriaceae</taxon>
        <taxon>Microlunatus</taxon>
    </lineage>
</organism>